<dbReference type="GO" id="GO:0043565">
    <property type="term" value="F:sequence-specific DNA binding"/>
    <property type="evidence" value="ECO:0007669"/>
    <property type="project" value="InterPro"/>
</dbReference>
<name>A0AB32ZZN0_ALTME</name>
<evidence type="ECO:0000313" key="6">
    <source>
        <dbReference type="Proteomes" id="UP000006296"/>
    </source>
</evidence>
<dbReference type="Pfam" id="PF12833">
    <property type="entry name" value="HTH_18"/>
    <property type="match status" value="1"/>
</dbReference>
<dbReference type="PROSITE" id="PS01124">
    <property type="entry name" value="HTH_ARAC_FAMILY_2"/>
    <property type="match status" value="1"/>
</dbReference>
<dbReference type="PROSITE" id="PS00041">
    <property type="entry name" value="HTH_ARAC_FAMILY_1"/>
    <property type="match status" value="1"/>
</dbReference>
<dbReference type="InterPro" id="IPR018060">
    <property type="entry name" value="HTH_AraC"/>
</dbReference>
<evidence type="ECO:0000256" key="3">
    <source>
        <dbReference type="ARBA" id="ARBA00023163"/>
    </source>
</evidence>
<dbReference type="PRINTS" id="PR00032">
    <property type="entry name" value="HTHARAC"/>
</dbReference>
<keyword evidence="3" id="KW-0804">Transcription</keyword>
<evidence type="ECO:0000256" key="1">
    <source>
        <dbReference type="ARBA" id="ARBA00023015"/>
    </source>
</evidence>
<dbReference type="SUPFAM" id="SSF46689">
    <property type="entry name" value="Homeodomain-like"/>
    <property type="match status" value="2"/>
</dbReference>
<dbReference type="SMART" id="SM00342">
    <property type="entry name" value="HTH_ARAC"/>
    <property type="match status" value="1"/>
</dbReference>
<dbReference type="PANTHER" id="PTHR46796:SF7">
    <property type="entry name" value="ARAC FAMILY TRANSCRIPTIONAL REGULATOR"/>
    <property type="match status" value="1"/>
</dbReference>
<dbReference type="PANTHER" id="PTHR46796">
    <property type="entry name" value="HTH-TYPE TRANSCRIPTIONAL ACTIVATOR RHAS-RELATED"/>
    <property type="match status" value="1"/>
</dbReference>
<evidence type="ECO:0000256" key="2">
    <source>
        <dbReference type="ARBA" id="ARBA00023125"/>
    </source>
</evidence>
<sequence length="298" mass="33219">MKNLESLFDQLQITTNVFHNGQYCGNWQIDTSGTGFINFHAVTHGQCYLHRNDDGPVLLEKGDMVLLPVDSPHLLSPTKTHTYKNVSASSIPVSEKLGAEGPVLLCGYFEYQHPLMRVITKELPEFWIIKKASKESRVLHESLQLLISASLEVSDSTFTSSVLLNKIAEVVFLLIVKHLMSKYSSTLGALLHPAIANSLQALHNAPEQHWNVEMLASIANMSKSNYAAKFKACTGVTPIKYLTQWRLRCACTEIIQSNKPLITIANQYGYETEASFSKAFKREIGVSPSQKRVQARPA</sequence>
<reference evidence="6" key="1">
    <citation type="journal article" date="2012" name="Sci. Rep.">
        <title>Genomes of surface isolates of Alteromonas macleodii: the life of a widespread marine opportunistic copiotroph.</title>
        <authorList>
            <person name="Lopez-Perez M."/>
            <person name="Gonzaga A."/>
            <person name="Martin-Cuadrado A.B."/>
            <person name="Onyshchenko O."/>
            <person name="Ghavidel A."/>
            <person name="Ghai R."/>
            <person name="Rodriguez-Valera F."/>
        </authorList>
    </citation>
    <scope>NUCLEOTIDE SEQUENCE [LARGE SCALE GENOMIC DNA]</scope>
    <source>
        <strain evidence="6">English Channel 673</strain>
    </source>
</reference>
<evidence type="ECO:0000313" key="5">
    <source>
        <dbReference type="EMBL" id="AFT75053.1"/>
    </source>
</evidence>
<dbReference type="AlphaFoldDB" id="A0AB32ZZN0"/>
<dbReference type="Gene3D" id="1.10.10.60">
    <property type="entry name" value="Homeodomain-like"/>
    <property type="match status" value="2"/>
</dbReference>
<dbReference type="InterPro" id="IPR020449">
    <property type="entry name" value="Tscrpt_reg_AraC-type_HTH"/>
</dbReference>
<dbReference type="GO" id="GO:0003700">
    <property type="term" value="F:DNA-binding transcription factor activity"/>
    <property type="evidence" value="ECO:0007669"/>
    <property type="project" value="InterPro"/>
</dbReference>
<dbReference type="Proteomes" id="UP000006296">
    <property type="component" value="Chromosome"/>
</dbReference>
<gene>
    <name evidence="5" type="ordered locus">AMEC673_11815</name>
</gene>
<dbReference type="InterPro" id="IPR009057">
    <property type="entry name" value="Homeodomain-like_sf"/>
</dbReference>
<dbReference type="Pfam" id="PF12852">
    <property type="entry name" value="Cupin_6"/>
    <property type="match status" value="1"/>
</dbReference>
<keyword evidence="2" id="KW-0238">DNA-binding</keyword>
<proteinExistence type="predicted"/>
<dbReference type="EMBL" id="CP003844">
    <property type="protein sequence ID" value="AFT75053.1"/>
    <property type="molecule type" value="Genomic_DNA"/>
</dbReference>
<protein>
    <submittedName>
        <fullName evidence="5">AraC family transcriptional regulator</fullName>
    </submittedName>
</protein>
<dbReference type="InterPro" id="IPR050204">
    <property type="entry name" value="AraC_XylS_family_regulators"/>
</dbReference>
<dbReference type="RefSeq" id="WP_014976862.1">
    <property type="nucleotide sequence ID" value="NC_018678.1"/>
</dbReference>
<feature type="domain" description="HTH araC/xylS-type" evidence="4">
    <location>
        <begin position="196"/>
        <end position="294"/>
    </location>
</feature>
<dbReference type="KEGG" id="amg:AMEC673_11815"/>
<dbReference type="InterPro" id="IPR018062">
    <property type="entry name" value="HTH_AraC-typ_CS"/>
</dbReference>
<organism evidence="5 6">
    <name type="scientific">Alteromonas macleodii (strain English Channel 673)</name>
    <dbReference type="NCBI Taxonomy" id="1004788"/>
    <lineage>
        <taxon>Bacteria</taxon>
        <taxon>Pseudomonadati</taxon>
        <taxon>Pseudomonadota</taxon>
        <taxon>Gammaproteobacteria</taxon>
        <taxon>Alteromonadales</taxon>
        <taxon>Alteromonadaceae</taxon>
        <taxon>Alteromonas/Salinimonas group</taxon>
        <taxon>Alteromonas</taxon>
    </lineage>
</organism>
<dbReference type="InterPro" id="IPR032783">
    <property type="entry name" value="AraC_lig"/>
</dbReference>
<evidence type="ECO:0000259" key="4">
    <source>
        <dbReference type="PROSITE" id="PS01124"/>
    </source>
</evidence>
<accession>A0AB32ZZN0</accession>
<keyword evidence="1" id="KW-0805">Transcription regulation</keyword>